<dbReference type="AlphaFoldDB" id="A0A232ER63"/>
<reference evidence="3 4" key="1">
    <citation type="journal article" date="2017" name="Curr. Biol.">
        <title>The Evolution of Venom by Co-option of Single-Copy Genes.</title>
        <authorList>
            <person name="Martinson E.O."/>
            <person name="Mrinalini"/>
            <person name="Kelkar Y.D."/>
            <person name="Chang C.H."/>
            <person name="Werren J.H."/>
        </authorList>
    </citation>
    <scope>NUCLEOTIDE SEQUENCE [LARGE SCALE GENOMIC DNA]</scope>
    <source>
        <strain evidence="3 4">Alberta</strain>
        <tissue evidence="3">Whole body</tissue>
    </source>
</reference>
<name>A0A232ER63_9HYME</name>
<dbReference type="OrthoDB" id="6340866at2759"/>
<keyword evidence="1" id="KW-0812">Transmembrane</keyword>
<dbReference type="EMBL" id="NNAY01002666">
    <property type="protein sequence ID" value="OXU20821.1"/>
    <property type="molecule type" value="Genomic_DNA"/>
</dbReference>
<organism evidence="3 4">
    <name type="scientific">Trichomalopsis sarcophagae</name>
    <dbReference type="NCBI Taxonomy" id="543379"/>
    <lineage>
        <taxon>Eukaryota</taxon>
        <taxon>Metazoa</taxon>
        <taxon>Ecdysozoa</taxon>
        <taxon>Arthropoda</taxon>
        <taxon>Hexapoda</taxon>
        <taxon>Insecta</taxon>
        <taxon>Pterygota</taxon>
        <taxon>Neoptera</taxon>
        <taxon>Endopterygota</taxon>
        <taxon>Hymenoptera</taxon>
        <taxon>Apocrita</taxon>
        <taxon>Proctotrupomorpha</taxon>
        <taxon>Chalcidoidea</taxon>
        <taxon>Pteromalidae</taxon>
        <taxon>Pteromalinae</taxon>
        <taxon>Trichomalopsis</taxon>
    </lineage>
</organism>
<feature type="domain" description="Distal membrane-arm assembly complex protein 1-like" evidence="2">
    <location>
        <begin position="17"/>
        <end position="63"/>
    </location>
</feature>
<dbReference type="InterPro" id="IPR028036">
    <property type="entry name" value="DMAC1-like_dom"/>
</dbReference>
<feature type="transmembrane region" description="Helical" evidence="1">
    <location>
        <begin position="50"/>
        <end position="68"/>
    </location>
</feature>
<keyword evidence="1" id="KW-0472">Membrane</keyword>
<keyword evidence="1" id="KW-1133">Transmembrane helix</keyword>
<protein>
    <recommendedName>
        <fullName evidence="2">Distal membrane-arm assembly complex protein 1-like domain-containing protein</fullName>
    </recommendedName>
</protein>
<evidence type="ECO:0000313" key="3">
    <source>
        <dbReference type="EMBL" id="OXU20821.1"/>
    </source>
</evidence>
<evidence type="ECO:0000259" key="2">
    <source>
        <dbReference type="Pfam" id="PF15055"/>
    </source>
</evidence>
<proteinExistence type="predicted"/>
<accession>A0A232ER63</accession>
<evidence type="ECO:0000256" key="1">
    <source>
        <dbReference type="SAM" id="Phobius"/>
    </source>
</evidence>
<keyword evidence="4" id="KW-1185">Reference proteome</keyword>
<dbReference type="Proteomes" id="UP000215335">
    <property type="component" value="Unassembled WGS sequence"/>
</dbReference>
<comment type="caution">
    <text evidence="3">The sequence shown here is derived from an EMBL/GenBank/DDBJ whole genome shotgun (WGS) entry which is preliminary data.</text>
</comment>
<evidence type="ECO:0000313" key="4">
    <source>
        <dbReference type="Proteomes" id="UP000215335"/>
    </source>
</evidence>
<dbReference type="Pfam" id="PF15055">
    <property type="entry name" value="DMAC1_Dmo2"/>
    <property type="match status" value="1"/>
</dbReference>
<gene>
    <name evidence="3" type="ORF">TSAR_004006</name>
</gene>
<sequence length="81" mass="8870">MDKLSEATSIVSNRDRECFSCRLVSGTGLVGAGLYIGYHSKNLQKTVGKTIMLCIAGTTFGLGVARILDLPPFRHQFEHKN</sequence>
<feature type="transmembrane region" description="Helical" evidence="1">
    <location>
        <begin position="21"/>
        <end position="38"/>
    </location>
</feature>